<dbReference type="InterPro" id="IPR011992">
    <property type="entry name" value="EF-hand-dom_pair"/>
</dbReference>
<gene>
    <name evidence="9" type="primary">LOC106806913</name>
</gene>
<dbReference type="SMART" id="SM00150">
    <property type="entry name" value="SPEC"/>
    <property type="match status" value="3"/>
</dbReference>
<reference evidence="9" key="1">
    <citation type="submission" date="2025-08" db="UniProtKB">
        <authorList>
            <consortium name="RefSeq"/>
        </authorList>
    </citation>
    <scope>IDENTIFICATION</scope>
</reference>
<evidence type="ECO:0000259" key="7">
    <source>
        <dbReference type="PROSITE" id="PS50222"/>
    </source>
</evidence>
<keyword evidence="3" id="KW-0677">Repeat</keyword>
<dbReference type="SUPFAM" id="SSF47473">
    <property type="entry name" value="EF-hand"/>
    <property type="match status" value="1"/>
</dbReference>
<dbReference type="Pfam" id="PF00307">
    <property type="entry name" value="CH"/>
    <property type="match status" value="2"/>
</dbReference>
<keyword evidence="5" id="KW-0009">Actin-binding</keyword>
<name>A0ABM1DX95_PRICU</name>
<comment type="similarity">
    <text evidence="1">Belongs to the alpha-actinin family.</text>
</comment>
<evidence type="ECO:0000313" key="9">
    <source>
        <dbReference type="RefSeq" id="XP_014664566.1"/>
    </source>
</evidence>
<dbReference type="PANTHER" id="PTHR11915">
    <property type="entry name" value="SPECTRIN/FILAMIN RELATED CYTOSKELETAL PROTEIN"/>
    <property type="match status" value="1"/>
</dbReference>
<evidence type="ECO:0000259" key="6">
    <source>
        <dbReference type="PROSITE" id="PS50021"/>
    </source>
</evidence>
<dbReference type="PROSITE" id="PS00020">
    <property type="entry name" value="ACTININ_2"/>
    <property type="match status" value="1"/>
</dbReference>
<dbReference type="CDD" id="cd00176">
    <property type="entry name" value="SPEC"/>
    <property type="match status" value="2"/>
</dbReference>
<dbReference type="InterPro" id="IPR014837">
    <property type="entry name" value="EF-hand_Ca_insen"/>
</dbReference>
<evidence type="ECO:0000313" key="8">
    <source>
        <dbReference type="Proteomes" id="UP000695022"/>
    </source>
</evidence>
<accession>A0ABM1DX95</accession>
<dbReference type="Pfam" id="PF08726">
    <property type="entry name" value="EFhand_Ca_insen"/>
    <property type="match status" value="1"/>
</dbReference>
<dbReference type="SMART" id="SM00054">
    <property type="entry name" value="EFh"/>
    <property type="match status" value="2"/>
</dbReference>
<feature type="domain" description="Calponin-homology (CH)" evidence="6">
    <location>
        <begin position="144"/>
        <end position="250"/>
    </location>
</feature>
<evidence type="ECO:0000256" key="5">
    <source>
        <dbReference type="ARBA" id="ARBA00023203"/>
    </source>
</evidence>
<dbReference type="Gene3D" id="1.10.238.10">
    <property type="entry name" value="EF-hand"/>
    <property type="match status" value="2"/>
</dbReference>
<sequence length="894" mass="103821">MSRVSPRNGGDYMQQEDEWERDLLLDPAWEKQQRKTFTAWCNSHLRKTGTSIEDIGQDFCNGLKLMLLLEVISGEQLPKPEKGKMRFHKIANVNKALHFIASKGVKLVSIGAEEIVDGNVKMTLGLIWTIILRFTIQDISIEESTAKEGLLLWCQRKTAPYKNVNVQNFHMSWRNGLALCALIHRHRPELIDYGSLSRDQPYENLNLAFDIADEHLDIPKMLDAEDMVNTVKPDERAVMTYVSCYYHAFAGAQKAEQAASRICRVMDINRGNEERMKEYEQLTSELLEWIRQTKPWLEDRTMDNTMMELQAKQAEFRNYRWQHKPPKLEEKAHLETMFNNIQTKLRVTNRPAFMPTSGKLLSDINIAWKELEKAEKGFEEWLLSEIMRLERMDHLAKKFKQKCESHDRWTDAKLLYLRNEEFRNSKLMDLKAHKKKHEAFESEVGAHQERVEQITAIANELNSLGYYDAPAINDRCKEICDGWVDLGAQSQERRQALEEAEQMLEAVDQLHLEFAKRAAPFNNWMDGARDDLNDVFIVHNIGEIQDLIDAHGQFKMTLGEADKEYSSLLGLSDQVEELVQQYNIPGATENPYTNISPEHLGALWDMVKKQIPERDAVLHEELEKQQCNEQLRRSFAEKANTVGRWIESQMDAVANMGLECNATLEQQMTKVKSYGTSIQEYKPQFDELEQMNQEVQEALIFENTYTEYTMETLRVGWEQLMTSVPKSISEIENQILLRDSKGISEEQMKEYRISFNHFDKNKSQRLEPNEFKACLLSLGYNLREDAQGDADFRRIMSIVDPSCTGYVMYDAFLDYMTRENQDKDTADQIIESFRVLAGDRPYITEEELRLEIQPEQADYILERMLPYQGPEPDVPPGALDYKSFSMALYGQSDL</sequence>
<evidence type="ECO:0000256" key="4">
    <source>
        <dbReference type="ARBA" id="ARBA00022837"/>
    </source>
</evidence>
<dbReference type="Proteomes" id="UP000695022">
    <property type="component" value="Unplaced"/>
</dbReference>
<dbReference type="Gene3D" id="1.20.58.60">
    <property type="match status" value="4"/>
</dbReference>
<evidence type="ECO:0000256" key="3">
    <source>
        <dbReference type="ARBA" id="ARBA00022737"/>
    </source>
</evidence>
<keyword evidence="4" id="KW-0106">Calcium</keyword>
<dbReference type="CDD" id="cd00051">
    <property type="entry name" value="EFh"/>
    <property type="match status" value="1"/>
</dbReference>
<dbReference type="InterPro" id="IPR002017">
    <property type="entry name" value="Spectrin_repeat"/>
</dbReference>
<dbReference type="InterPro" id="IPR001715">
    <property type="entry name" value="CH_dom"/>
</dbReference>
<dbReference type="InterPro" id="IPR018159">
    <property type="entry name" value="Spectrin/alpha-actinin"/>
</dbReference>
<proteinExistence type="inferred from homology"/>
<dbReference type="Pfam" id="PF00435">
    <property type="entry name" value="Spectrin"/>
    <property type="match status" value="4"/>
</dbReference>
<evidence type="ECO:0000256" key="2">
    <source>
        <dbReference type="ARBA" id="ARBA00022723"/>
    </source>
</evidence>
<dbReference type="SMART" id="SM01184">
    <property type="entry name" value="efhand_Ca_insen"/>
    <property type="match status" value="1"/>
</dbReference>
<dbReference type="CDD" id="cd21214">
    <property type="entry name" value="CH_ACTN_rpt1"/>
    <property type="match status" value="1"/>
</dbReference>
<dbReference type="InterPro" id="IPR001589">
    <property type="entry name" value="Actinin_actin-bd_CS"/>
</dbReference>
<dbReference type="InterPro" id="IPR018247">
    <property type="entry name" value="EF_Hand_1_Ca_BS"/>
</dbReference>
<keyword evidence="2" id="KW-0479">Metal-binding</keyword>
<feature type="domain" description="Calponin-homology (CH)" evidence="6">
    <location>
        <begin position="31"/>
        <end position="135"/>
    </location>
</feature>
<dbReference type="RefSeq" id="XP_014664566.1">
    <property type="nucleotide sequence ID" value="XM_014809080.1"/>
</dbReference>
<dbReference type="PROSITE" id="PS00018">
    <property type="entry name" value="EF_HAND_1"/>
    <property type="match status" value="1"/>
</dbReference>
<dbReference type="PROSITE" id="PS50021">
    <property type="entry name" value="CH"/>
    <property type="match status" value="2"/>
</dbReference>
<dbReference type="InterPro" id="IPR002048">
    <property type="entry name" value="EF_hand_dom"/>
</dbReference>
<evidence type="ECO:0000256" key="1">
    <source>
        <dbReference type="ARBA" id="ARBA00010255"/>
    </source>
</evidence>
<keyword evidence="8" id="KW-1185">Reference proteome</keyword>
<dbReference type="SUPFAM" id="SSF47576">
    <property type="entry name" value="Calponin-homology domain, CH-domain"/>
    <property type="match status" value="1"/>
</dbReference>
<dbReference type="PROSITE" id="PS50222">
    <property type="entry name" value="EF_HAND_2"/>
    <property type="match status" value="1"/>
</dbReference>
<dbReference type="Gene3D" id="1.10.418.10">
    <property type="entry name" value="Calponin-like domain"/>
    <property type="match status" value="2"/>
</dbReference>
<dbReference type="InterPro" id="IPR036872">
    <property type="entry name" value="CH_dom_sf"/>
</dbReference>
<dbReference type="PROSITE" id="PS00019">
    <property type="entry name" value="ACTININ_1"/>
    <property type="match status" value="1"/>
</dbReference>
<dbReference type="SUPFAM" id="SSF46966">
    <property type="entry name" value="Spectrin repeat"/>
    <property type="match status" value="4"/>
</dbReference>
<organism evidence="8 9">
    <name type="scientific">Priapulus caudatus</name>
    <name type="common">Priapulid worm</name>
    <dbReference type="NCBI Taxonomy" id="37621"/>
    <lineage>
        <taxon>Eukaryota</taxon>
        <taxon>Metazoa</taxon>
        <taxon>Ecdysozoa</taxon>
        <taxon>Scalidophora</taxon>
        <taxon>Priapulida</taxon>
        <taxon>Priapulimorpha</taxon>
        <taxon>Priapulimorphida</taxon>
        <taxon>Priapulidae</taxon>
        <taxon>Priapulus</taxon>
    </lineage>
</organism>
<feature type="domain" description="EF-hand" evidence="7">
    <location>
        <begin position="746"/>
        <end position="781"/>
    </location>
</feature>
<dbReference type="SMART" id="SM00033">
    <property type="entry name" value="CH"/>
    <property type="match status" value="2"/>
</dbReference>
<dbReference type="GeneID" id="106806913"/>
<dbReference type="CDD" id="cd21216">
    <property type="entry name" value="CH_ACTN_rpt2"/>
    <property type="match status" value="1"/>
</dbReference>
<protein>
    <submittedName>
        <fullName evidence="9">Alpha-actinin, sarcomeric-like isoform X2</fullName>
    </submittedName>
</protein>